<feature type="signal peptide" evidence="1">
    <location>
        <begin position="1"/>
        <end position="27"/>
    </location>
</feature>
<reference evidence="2 3" key="1">
    <citation type="submission" date="2016-11" db="EMBL/GenBank/DDBJ databases">
        <title>Complete genome sequence of Sulfitobacter sp. AM1-D1, a toxic bacteria associated with marine dinoflagellate Alexandrium minutum in East China Sea.</title>
        <authorList>
            <person name="Yang Q."/>
            <person name="Zhang X."/>
            <person name="Tian X."/>
        </authorList>
    </citation>
    <scope>NUCLEOTIDE SEQUENCE [LARGE SCALE GENOMIC DNA]</scope>
    <source>
        <strain evidence="2 3">AM1-D1</strain>
    </source>
</reference>
<gene>
    <name evidence="2" type="ORF">BOO69_02450</name>
</gene>
<evidence type="ECO:0000313" key="2">
    <source>
        <dbReference type="EMBL" id="APE42401.1"/>
    </source>
</evidence>
<name>A0A1J0WDK7_9RHOB</name>
<dbReference type="KEGG" id="suam:BOO69_02450"/>
<protein>
    <submittedName>
        <fullName evidence="2">Uncharacterized protein</fullName>
    </submittedName>
</protein>
<feature type="chain" id="PRO_5012723808" evidence="1">
    <location>
        <begin position="28"/>
        <end position="122"/>
    </location>
</feature>
<keyword evidence="3" id="KW-1185">Reference proteome</keyword>
<evidence type="ECO:0000256" key="1">
    <source>
        <dbReference type="SAM" id="SignalP"/>
    </source>
</evidence>
<dbReference type="RefSeq" id="WP_071969991.1">
    <property type="nucleotide sequence ID" value="NZ_CP018076.1"/>
</dbReference>
<accession>A0A1J0WDK7</accession>
<dbReference type="STRING" id="1917485.BOO69_02450"/>
<keyword evidence="1" id="KW-0732">Signal</keyword>
<dbReference type="AlphaFoldDB" id="A0A1J0WDK7"/>
<dbReference type="EMBL" id="CP018076">
    <property type="protein sequence ID" value="APE42401.1"/>
    <property type="molecule type" value="Genomic_DNA"/>
</dbReference>
<proteinExistence type="predicted"/>
<sequence length="122" mass="12726">MRILRHLLILMLTAGLLPWCGLTSAWAATTPLDPAIVVSADSVPTAAAAVDPRAQRVVDGAESSREPRFLAFTSLHCNGAVGLLPSGVALDAVLTGRALLPDRAQARSGVTRAPPRMPPRVA</sequence>
<evidence type="ECO:0000313" key="3">
    <source>
        <dbReference type="Proteomes" id="UP000181897"/>
    </source>
</evidence>
<organism evidence="2 3">
    <name type="scientific">Sulfitobacter alexandrii</name>
    <dbReference type="NCBI Taxonomy" id="1917485"/>
    <lineage>
        <taxon>Bacteria</taxon>
        <taxon>Pseudomonadati</taxon>
        <taxon>Pseudomonadota</taxon>
        <taxon>Alphaproteobacteria</taxon>
        <taxon>Rhodobacterales</taxon>
        <taxon>Roseobacteraceae</taxon>
        <taxon>Sulfitobacter</taxon>
    </lineage>
</organism>
<dbReference type="Proteomes" id="UP000181897">
    <property type="component" value="Chromosome"/>
</dbReference>